<dbReference type="InterPro" id="IPR045584">
    <property type="entry name" value="Pilin-like"/>
</dbReference>
<evidence type="ECO:0000256" key="2">
    <source>
        <dbReference type="ARBA" id="ARBA00022481"/>
    </source>
</evidence>
<evidence type="ECO:0000256" key="5">
    <source>
        <dbReference type="ARBA" id="ARBA00023136"/>
    </source>
</evidence>
<proteinExistence type="predicted"/>
<reference evidence="7 8" key="1">
    <citation type="journal article" date="2016" name="Nat. Commun.">
        <title>Thousands of microbial genomes shed light on interconnected biogeochemical processes in an aquifer system.</title>
        <authorList>
            <person name="Anantharaman K."/>
            <person name="Brown C.T."/>
            <person name="Hug L.A."/>
            <person name="Sharon I."/>
            <person name="Castelle C.J."/>
            <person name="Probst A.J."/>
            <person name="Thomas B.C."/>
            <person name="Singh A."/>
            <person name="Wilkins M.J."/>
            <person name="Karaoz U."/>
            <person name="Brodie E.L."/>
            <person name="Williams K.H."/>
            <person name="Hubbard S.S."/>
            <person name="Banfield J.F."/>
        </authorList>
    </citation>
    <scope>NUCLEOTIDE SEQUENCE [LARGE SCALE GENOMIC DNA]</scope>
</reference>
<dbReference type="InterPro" id="IPR012902">
    <property type="entry name" value="N_methyl_site"/>
</dbReference>
<keyword evidence="3 6" id="KW-0812">Transmembrane</keyword>
<evidence type="ECO:0000256" key="4">
    <source>
        <dbReference type="ARBA" id="ARBA00022989"/>
    </source>
</evidence>
<keyword evidence="5 6" id="KW-0472">Membrane</keyword>
<name>A0A1G2TGY8_9BACT</name>
<dbReference type="PANTHER" id="PTHR30093:SF44">
    <property type="entry name" value="TYPE II SECRETION SYSTEM CORE PROTEIN G"/>
    <property type="match status" value="1"/>
</dbReference>
<evidence type="ECO:0000256" key="1">
    <source>
        <dbReference type="ARBA" id="ARBA00004167"/>
    </source>
</evidence>
<keyword evidence="2" id="KW-0488">Methylation</keyword>
<dbReference type="Proteomes" id="UP000177279">
    <property type="component" value="Unassembled WGS sequence"/>
</dbReference>
<dbReference type="GO" id="GO:0016020">
    <property type="term" value="C:membrane"/>
    <property type="evidence" value="ECO:0007669"/>
    <property type="project" value="UniProtKB-SubCell"/>
</dbReference>
<dbReference type="PROSITE" id="PS00409">
    <property type="entry name" value="PROKAR_NTER_METHYL"/>
    <property type="match status" value="1"/>
</dbReference>
<dbReference type="GO" id="GO:0015627">
    <property type="term" value="C:type II protein secretion system complex"/>
    <property type="evidence" value="ECO:0007669"/>
    <property type="project" value="InterPro"/>
</dbReference>
<dbReference type="EMBL" id="MHVS01000005">
    <property type="protein sequence ID" value="OHA96473.1"/>
    <property type="molecule type" value="Genomic_DNA"/>
</dbReference>
<dbReference type="PANTHER" id="PTHR30093">
    <property type="entry name" value="GENERAL SECRETION PATHWAY PROTEIN G"/>
    <property type="match status" value="1"/>
</dbReference>
<protein>
    <recommendedName>
        <fullName evidence="9">Type II secretion system protein GspG C-terminal domain-containing protein</fullName>
    </recommendedName>
</protein>
<sequence length="145" mass="14834">MTILGKHKKGFTLIELLVVIAIIGILSSVVLASLNTARSKGNDAKIKAQLAGLRAAAEIYYDNNASYGTASNSCASGMFADTASGMSQYTAAANYPAGTTLVCNANSSAYAVQGNLATSGQYWCVDSTSKSKAETTALGTSTSCP</sequence>
<evidence type="ECO:0000313" key="8">
    <source>
        <dbReference type="Proteomes" id="UP000177279"/>
    </source>
</evidence>
<dbReference type="AlphaFoldDB" id="A0A1G2TGY8"/>
<accession>A0A1G2TGY8</accession>
<evidence type="ECO:0000256" key="3">
    <source>
        <dbReference type="ARBA" id="ARBA00022692"/>
    </source>
</evidence>
<feature type="transmembrane region" description="Helical" evidence="6">
    <location>
        <begin position="12"/>
        <end position="34"/>
    </location>
</feature>
<dbReference type="Pfam" id="PF07963">
    <property type="entry name" value="N_methyl"/>
    <property type="match status" value="1"/>
</dbReference>
<dbReference type="InterPro" id="IPR000983">
    <property type="entry name" value="Bac_GSPG_pilin"/>
</dbReference>
<organism evidence="7 8">
    <name type="scientific">Candidatus Zambryskibacteria bacterium RIFCSPHIGHO2_02_FULL_43_37</name>
    <dbReference type="NCBI Taxonomy" id="1802749"/>
    <lineage>
        <taxon>Bacteria</taxon>
        <taxon>Candidatus Zambryskiibacteriota</taxon>
    </lineage>
</organism>
<dbReference type="PRINTS" id="PR00813">
    <property type="entry name" value="BCTERIALGSPG"/>
</dbReference>
<comment type="caution">
    <text evidence="7">The sequence shown here is derived from an EMBL/GenBank/DDBJ whole genome shotgun (WGS) entry which is preliminary data.</text>
</comment>
<dbReference type="SUPFAM" id="SSF54523">
    <property type="entry name" value="Pili subunits"/>
    <property type="match status" value="1"/>
</dbReference>
<keyword evidence="4 6" id="KW-1133">Transmembrane helix</keyword>
<gene>
    <name evidence="7" type="ORF">A3D49_01130</name>
</gene>
<comment type="subcellular location">
    <subcellularLocation>
        <location evidence="1">Membrane</location>
        <topology evidence="1">Single-pass membrane protein</topology>
    </subcellularLocation>
</comment>
<evidence type="ECO:0000256" key="6">
    <source>
        <dbReference type="SAM" id="Phobius"/>
    </source>
</evidence>
<dbReference type="Gene3D" id="3.30.700.10">
    <property type="entry name" value="Glycoprotein, Type 4 Pilin"/>
    <property type="match status" value="1"/>
</dbReference>
<dbReference type="NCBIfam" id="TIGR02532">
    <property type="entry name" value="IV_pilin_GFxxxE"/>
    <property type="match status" value="1"/>
</dbReference>
<evidence type="ECO:0008006" key="9">
    <source>
        <dbReference type="Google" id="ProtNLM"/>
    </source>
</evidence>
<evidence type="ECO:0000313" key="7">
    <source>
        <dbReference type="EMBL" id="OHA96473.1"/>
    </source>
</evidence>
<dbReference type="GO" id="GO:0015628">
    <property type="term" value="P:protein secretion by the type II secretion system"/>
    <property type="evidence" value="ECO:0007669"/>
    <property type="project" value="InterPro"/>
</dbReference>